<evidence type="ECO:0008006" key="5">
    <source>
        <dbReference type="Google" id="ProtNLM"/>
    </source>
</evidence>
<gene>
    <name evidence="3" type="ORF">Zmor_002545</name>
</gene>
<name>A0AA38J5K0_9CUCU</name>
<protein>
    <recommendedName>
        <fullName evidence="5">Myosin light chain alkali</fullName>
    </recommendedName>
</protein>
<evidence type="ECO:0000256" key="1">
    <source>
        <dbReference type="ARBA" id="ARBA00022737"/>
    </source>
</evidence>
<dbReference type="FunFam" id="1.10.238.10:FF:000003">
    <property type="entry name" value="Calmodulin A"/>
    <property type="match status" value="1"/>
</dbReference>
<dbReference type="SUPFAM" id="SSF47473">
    <property type="entry name" value="EF-hand"/>
    <property type="match status" value="1"/>
</dbReference>
<dbReference type="Gene3D" id="1.10.238.10">
    <property type="entry name" value="EF-hand"/>
    <property type="match status" value="2"/>
</dbReference>
<dbReference type="AlphaFoldDB" id="A0AA38J5K0"/>
<evidence type="ECO:0000313" key="3">
    <source>
        <dbReference type="EMBL" id="KAJ3667143.1"/>
    </source>
</evidence>
<evidence type="ECO:0000313" key="4">
    <source>
        <dbReference type="Proteomes" id="UP001168821"/>
    </source>
</evidence>
<keyword evidence="4" id="KW-1185">Reference proteome</keyword>
<dbReference type="EMBL" id="JALNTZ010000001">
    <property type="protein sequence ID" value="KAJ3667143.1"/>
    <property type="molecule type" value="Genomic_DNA"/>
</dbReference>
<reference evidence="3" key="1">
    <citation type="journal article" date="2023" name="G3 (Bethesda)">
        <title>Whole genome assemblies of Zophobas morio and Tenebrio molitor.</title>
        <authorList>
            <person name="Kaur S."/>
            <person name="Stinson S.A."/>
            <person name="diCenzo G.C."/>
        </authorList>
    </citation>
    <scope>NUCLEOTIDE SEQUENCE</scope>
    <source>
        <strain evidence="3">QUZm001</strain>
    </source>
</reference>
<evidence type="ECO:0000256" key="2">
    <source>
        <dbReference type="ARBA" id="ARBA00023179"/>
    </source>
</evidence>
<dbReference type="InterPro" id="IPR050230">
    <property type="entry name" value="CALM/Myosin/TropC-like"/>
</dbReference>
<dbReference type="PANTHER" id="PTHR23048:SF33">
    <property type="entry name" value="MYOSIN LIGHT CHAIN ALKALI"/>
    <property type="match status" value="1"/>
</dbReference>
<dbReference type="Proteomes" id="UP001168821">
    <property type="component" value="Unassembled WGS sequence"/>
</dbReference>
<organism evidence="3 4">
    <name type="scientific">Zophobas morio</name>
    <dbReference type="NCBI Taxonomy" id="2755281"/>
    <lineage>
        <taxon>Eukaryota</taxon>
        <taxon>Metazoa</taxon>
        <taxon>Ecdysozoa</taxon>
        <taxon>Arthropoda</taxon>
        <taxon>Hexapoda</taxon>
        <taxon>Insecta</taxon>
        <taxon>Pterygota</taxon>
        <taxon>Neoptera</taxon>
        <taxon>Endopterygota</taxon>
        <taxon>Coleoptera</taxon>
        <taxon>Polyphaga</taxon>
        <taxon>Cucujiformia</taxon>
        <taxon>Tenebrionidae</taxon>
        <taxon>Zophobas</taxon>
    </lineage>
</organism>
<proteinExistence type="predicted"/>
<accession>A0AA38J5K0</accession>
<keyword evidence="1" id="KW-0677">Repeat</keyword>
<dbReference type="PANTHER" id="PTHR23048">
    <property type="entry name" value="MYOSIN LIGHT CHAIN 1, 3"/>
    <property type="match status" value="1"/>
</dbReference>
<dbReference type="InterPro" id="IPR011992">
    <property type="entry name" value="EF-hand-dom_pair"/>
</dbReference>
<keyword evidence="2" id="KW-0514">Muscle protein</keyword>
<comment type="caution">
    <text evidence="3">The sequence shown here is derived from an EMBL/GenBank/DDBJ whole genome shotgun (WGS) entry which is preliminary data.</text>
</comment>
<sequence>MADLKPKEIEDAEWAYDIFKGMDGLVDSTSLGKWLNALDVNPSVARLEKFGVAKKVDEKKFKLDELLPIFSELKKEKKDQGCYEDFIECLKLYDKAENGKVAVGELSHSLLSLGEKLTDHQVDEVFEDCLDEEDDEGEIEYIPFLRRMCGLDPPIPPKKKK</sequence>
<dbReference type="GO" id="GO:0005859">
    <property type="term" value="C:muscle myosin complex"/>
    <property type="evidence" value="ECO:0007669"/>
    <property type="project" value="TreeGrafter"/>
</dbReference>